<organism evidence="2 3">
    <name type="scientific">Mycena maculata</name>
    <dbReference type="NCBI Taxonomy" id="230809"/>
    <lineage>
        <taxon>Eukaryota</taxon>
        <taxon>Fungi</taxon>
        <taxon>Dikarya</taxon>
        <taxon>Basidiomycota</taxon>
        <taxon>Agaricomycotina</taxon>
        <taxon>Agaricomycetes</taxon>
        <taxon>Agaricomycetidae</taxon>
        <taxon>Agaricales</taxon>
        <taxon>Marasmiineae</taxon>
        <taxon>Mycenaceae</taxon>
        <taxon>Mycena</taxon>
    </lineage>
</organism>
<sequence length="300" mass="32672">MGRVFKTFSLGLLTFWVSSSNGLTTNIRGRAVTPPVASGTDDVCKVQRDNTQGFPKLDLRGGFKKTQCNEIPTGNFEWYDYDEGQLTVTEKLQRKPASQFIGAPQSPMTAENLFLDPPTSDKATCDHLVELNIVKRAMEYGGFCDELATAVKTKSVDLTQLWTTITKKINNYKNLVYAEITLEDQKTLVVKYNFDDEQNLNVGAAAGSDKTVSDKTAKRLQAVNDYLTKTQGKSKPAATSFDEAIENALPGKFVSTVKVADLWNNALTTADSLAAKYKHQAGSSLSASGNGSTPVSAMIL</sequence>
<evidence type="ECO:0000313" key="2">
    <source>
        <dbReference type="EMBL" id="KAJ7766406.1"/>
    </source>
</evidence>
<evidence type="ECO:0000313" key="3">
    <source>
        <dbReference type="Proteomes" id="UP001215280"/>
    </source>
</evidence>
<feature type="chain" id="PRO_5042289185" evidence="1">
    <location>
        <begin position="23"/>
        <end position="300"/>
    </location>
</feature>
<gene>
    <name evidence="2" type="ORF">DFH07DRAFT_955462</name>
</gene>
<name>A0AAD7JJV9_9AGAR</name>
<feature type="signal peptide" evidence="1">
    <location>
        <begin position="1"/>
        <end position="22"/>
    </location>
</feature>
<dbReference type="Proteomes" id="UP001215280">
    <property type="component" value="Unassembled WGS sequence"/>
</dbReference>
<reference evidence="2" key="1">
    <citation type="submission" date="2023-03" db="EMBL/GenBank/DDBJ databases">
        <title>Massive genome expansion in bonnet fungi (Mycena s.s.) driven by repeated elements and novel gene families across ecological guilds.</title>
        <authorList>
            <consortium name="Lawrence Berkeley National Laboratory"/>
            <person name="Harder C.B."/>
            <person name="Miyauchi S."/>
            <person name="Viragh M."/>
            <person name="Kuo A."/>
            <person name="Thoen E."/>
            <person name="Andreopoulos B."/>
            <person name="Lu D."/>
            <person name="Skrede I."/>
            <person name="Drula E."/>
            <person name="Henrissat B."/>
            <person name="Morin E."/>
            <person name="Kohler A."/>
            <person name="Barry K."/>
            <person name="LaButti K."/>
            <person name="Morin E."/>
            <person name="Salamov A."/>
            <person name="Lipzen A."/>
            <person name="Mereny Z."/>
            <person name="Hegedus B."/>
            <person name="Baldrian P."/>
            <person name="Stursova M."/>
            <person name="Weitz H."/>
            <person name="Taylor A."/>
            <person name="Grigoriev I.V."/>
            <person name="Nagy L.G."/>
            <person name="Martin F."/>
            <person name="Kauserud H."/>
        </authorList>
    </citation>
    <scope>NUCLEOTIDE SEQUENCE</scope>
    <source>
        <strain evidence="2">CBHHK188m</strain>
    </source>
</reference>
<dbReference type="AlphaFoldDB" id="A0AAD7JJV9"/>
<protein>
    <submittedName>
        <fullName evidence="2">Uncharacterized protein</fullName>
    </submittedName>
</protein>
<accession>A0AAD7JJV9</accession>
<proteinExistence type="predicted"/>
<keyword evidence="3" id="KW-1185">Reference proteome</keyword>
<dbReference type="EMBL" id="JARJLG010000033">
    <property type="protein sequence ID" value="KAJ7766406.1"/>
    <property type="molecule type" value="Genomic_DNA"/>
</dbReference>
<keyword evidence="1" id="KW-0732">Signal</keyword>
<comment type="caution">
    <text evidence="2">The sequence shown here is derived from an EMBL/GenBank/DDBJ whole genome shotgun (WGS) entry which is preliminary data.</text>
</comment>
<evidence type="ECO:0000256" key="1">
    <source>
        <dbReference type="SAM" id="SignalP"/>
    </source>
</evidence>